<gene>
    <name evidence="1" type="ORF">Pint_32431</name>
</gene>
<sequence length="102" mass="11326">MDLFFLSGLVLFTLLFAISLAYIFRNKSKSSYSNLPLGNMGFPFIGESPKFLNTGRKGHPETFIYDRIAKYSSPIFKTSILTEPTVVVCGAASNKFLSSNEN</sequence>
<keyword evidence="2" id="KW-1185">Reference proteome</keyword>
<comment type="caution">
    <text evidence="1">The sequence shown here is derived from an EMBL/GenBank/DDBJ whole genome shotgun (WGS) entry which is preliminary data.</text>
</comment>
<name>A0ACC0XLU3_9ROSI</name>
<reference evidence="2" key="1">
    <citation type="journal article" date="2023" name="G3 (Bethesda)">
        <title>Genome assembly and association tests identify interacting loci associated with vigor, precocity, and sex in interspecific pistachio rootstocks.</title>
        <authorList>
            <person name="Palmer W."/>
            <person name="Jacygrad E."/>
            <person name="Sagayaradj S."/>
            <person name="Cavanaugh K."/>
            <person name="Han R."/>
            <person name="Bertier L."/>
            <person name="Beede B."/>
            <person name="Kafkas S."/>
            <person name="Golino D."/>
            <person name="Preece J."/>
            <person name="Michelmore R."/>
        </authorList>
    </citation>
    <scope>NUCLEOTIDE SEQUENCE [LARGE SCALE GENOMIC DNA]</scope>
</reference>
<proteinExistence type="predicted"/>
<dbReference type="EMBL" id="CM047746">
    <property type="protein sequence ID" value="KAJ0020190.1"/>
    <property type="molecule type" value="Genomic_DNA"/>
</dbReference>
<organism evidence="1 2">
    <name type="scientific">Pistacia integerrima</name>
    <dbReference type="NCBI Taxonomy" id="434235"/>
    <lineage>
        <taxon>Eukaryota</taxon>
        <taxon>Viridiplantae</taxon>
        <taxon>Streptophyta</taxon>
        <taxon>Embryophyta</taxon>
        <taxon>Tracheophyta</taxon>
        <taxon>Spermatophyta</taxon>
        <taxon>Magnoliopsida</taxon>
        <taxon>eudicotyledons</taxon>
        <taxon>Gunneridae</taxon>
        <taxon>Pentapetalae</taxon>
        <taxon>rosids</taxon>
        <taxon>malvids</taxon>
        <taxon>Sapindales</taxon>
        <taxon>Anacardiaceae</taxon>
        <taxon>Pistacia</taxon>
    </lineage>
</organism>
<evidence type="ECO:0000313" key="2">
    <source>
        <dbReference type="Proteomes" id="UP001163603"/>
    </source>
</evidence>
<accession>A0ACC0XLU3</accession>
<protein>
    <submittedName>
        <fullName evidence="1">Uncharacterized protein</fullName>
    </submittedName>
</protein>
<evidence type="ECO:0000313" key="1">
    <source>
        <dbReference type="EMBL" id="KAJ0020190.1"/>
    </source>
</evidence>
<dbReference type="Proteomes" id="UP001163603">
    <property type="component" value="Chromosome 11"/>
</dbReference>